<name>A0ABY4Y6Z4_9GAMM</name>
<dbReference type="InterPro" id="IPR005279">
    <property type="entry name" value="Dipep/tripep_permease"/>
</dbReference>
<feature type="transmembrane region" description="Helical" evidence="8">
    <location>
        <begin position="207"/>
        <end position="225"/>
    </location>
</feature>
<dbReference type="InterPro" id="IPR000109">
    <property type="entry name" value="POT_fam"/>
</dbReference>
<keyword evidence="3" id="KW-1003">Cell membrane</keyword>
<feature type="transmembrane region" description="Helical" evidence="8">
    <location>
        <begin position="142"/>
        <end position="161"/>
    </location>
</feature>
<feature type="transmembrane region" description="Helical" evidence="8">
    <location>
        <begin position="262"/>
        <end position="289"/>
    </location>
</feature>
<feature type="transmembrane region" description="Helical" evidence="8">
    <location>
        <begin position="231"/>
        <end position="250"/>
    </location>
</feature>
<dbReference type="InterPro" id="IPR050171">
    <property type="entry name" value="MFS_Transporters"/>
</dbReference>
<keyword evidence="6 8" id="KW-1133">Transmembrane helix</keyword>
<evidence type="ECO:0000256" key="4">
    <source>
        <dbReference type="ARBA" id="ARBA00022692"/>
    </source>
</evidence>
<dbReference type="PANTHER" id="PTHR23517">
    <property type="entry name" value="RESISTANCE PROTEIN MDTM, PUTATIVE-RELATED-RELATED"/>
    <property type="match status" value="1"/>
</dbReference>
<comment type="subcellular location">
    <subcellularLocation>
        <location evidence="1">Cell membrane</location>
        <topology evidence="1">Multi-pass membrane protein</topology>
    </subcellularLocation>
</comment>
<keyword evidence="7 8" id="KW-0472">Membrane</keyword>
<keyword evidence="5" id="KW-0653">Protein transport</keyword>
<dbReference type="RefSeq" id="WP_289781828.1">
    <property type="nucleotide sequence ID" value="NZ_CP071527.1"/>
</dbReference>
<dbReference type="EMBL" id="CP071527">
    <property type="protein sequence ID" value="USQ12922.1"/>
    <property type="molecule type" value="Genomic_DNA"/>
</dbReference>
<dbReference type="InterPro" id="IPR020846">
    <property type="entry name" value="MFS_dom"/>
</dbReference>
<keyword evidence="4 8" id="KW-0812">Transmembrane</keyword>
<evidence type="ECO:0000256" key="5">
    <source>
        <dbReference type="ARBA" id="ARBA00022856"/>
    </source>
</evidence>
<gene>
    <name evidence="10" type="ORF">J2N86_09410</name>
</gene>
<feature type="transmembrane region" description="Helical" evidence="8">
    <location>
        <begin position="167"/>
        <end position="187"/>
    </location>
</feature>
<evidence type="ECO:0000256" key="7">
    <source>
        <dbReference type="ARBA" id="ARBA00023136"/>
    </source>
</evidence>
<feature type="transmembrane region" description="Helical" evidence="8">
    <location>
        <begin position="454"/>
        <end position="475"/>
    </location>
</feature>
<proteinExistence type="predicted"/>
<feature type="transmembrane region" description="Helical" evidence="8">
    <location>
        <begin position="342"/>
        <end position="362"/>
    </location>
</feature>
<organism evidence="10 11">
    <name type="scientific">Legionella lytica</name>
    <dbReference type="NCBI Taxonomy" id="96232"/>
    <lineage>
        <taxon>Bacteria</taxon>
        <taxon>Pseudomonadati</taxon>
        <taxon>Pseudomonadota</taxon>
        <taxon>Gammaproteobacteria</taxon>
        <taxon>Legionellales</taxon>
        <taxon>Legionellaceae</taxon>
        <taxon>Legionella</taxon>
    </lineage>
</organism>
<feature type="domain" description="Major facilitator superfamily (MFS) profile" evidence="9">
    <location>
        <begin position="11"/>
        <end position="479"/>
    </location>
</feature>
<dbReference type="Proteomes" id="UP001057474">
    <property type="component" value="Chromosome"/>
</dbReference>
<feature type="transmembrane region" description="Helical" evidence="8">
    <location>
        <begin position="24"/>
        <end position="43"/>
    </location>
</feature>
<dbReference type="Gene3D" id="1.20.1250.20">
    <property type="entry name" value="MFS general substrate transporter like domains"/>
    <property type="match status" value="1"/>
</dbReference>
<evidence type="ECO:0000313" key="11">
    <source>
        <dbReference type="Proteomes" id="UP001057474"/>
    </source>
</evidence>
<evidence type="ECO:0000256" key="8">
    <source>
        <dbReference type="SAM" id="Phobius"/>
    </source>
</evidence>
<keyword evidence="11" id="KW-1185">Reference proteome</keyword>
<protein>
    <submittedName>
        <fullName evidence="10">MFS transporter</fullName>
    </submittedName>
</protein>
<evidence type="ECO:0000313" key="10">
    <source>
        <dbReference type="EMBL" id="USQ12922.1"/>
    </source>
</evidence>
<reference evidence="10" key="1">
    <citation type="submission" date="2021-03" db="EMBL/GenBank/DDBJ databases">
        <title>Legionella lytica PCM 2298.</title>
        <authorList>
            <person name="Koper P."/>
        </authorList>
    </citation>
    <scope>NUCLEOTIDE SEQUENCE</scope>
    <source>
        <strain evidence="10">PCM 2298</strain>
    </source>
</reference>
<dbReference type="PANTHER" id="PTHR23517:SF15">
    <property type="entry name" value="PROTON-DEPENDENT OLIGOPEPTIDE FAMILY TRANSPORT PROTEIN"/>
    <property type="match status" value="1"/>
</dbReference>
<evidence type="ECO:0000256" key="6">
    <source>
        <dbReference type="ARBA" id="ARBA00022989"/>
    </source>
</evidence>
<accession>A0ABY4Y6Z4</accession>
<keyword evidence="5" id="KW-0571">Peptide transport</keyword>
<dbReference type="SUPFAM" id="SSF103473">
    <property type="entry name" value="MFS general substrate transporter"/>
    <property type="match status" value="1"/>
</dbReference>
<keyword evidence="2" id="KW-0813">Transport</keyword>
<dbReference type="PROSITE" id="PS50850">
    <property type="entry name" value="MFS"/>
    <property type="match status" value="1"/>
</dbReference>
<dbReference type="InterPro" id="IPR036259">
    <property type="entry name" value="MFS_trans_sf"/>
</dbReference>
<evidence type="ECO:0000256" key="2">
    <source>
        <dbReference type="ARBA" id="ARBA00022448"/>
    </source>
</evidence>
<sequence>MQNHVEKHPKSLGIYFATEMWERYGFYVVQSLLALYLALHFKWPDKKIYALVGSFTALTYLSPVVGGWIADKLIGQKRAVLLGAIVLFISYCLLSSVDSVNVLTASLAGIAVGTGLLKPNISSLLGNEYLQGSARRESGFTIFYMGITSGIILGTTLPSILTEHFGWAASFTSAAIGMIIAFLVFSFGVKKYQIKDYNLFVFQFKKIVLAFLLIVFLWALSFYILNSPKLANVIFGLVVLFSAGYISYAVSGENANQSRQTLVIGLLCIISVVFWAFYFQMFMSLTLFISRVVEPTFCGIQFPAPYYVTIQSIGMLLIGYFLAKRNPQLNLIERGLSIGRKFLAAIFITTAAYAVIVLVTNFTDRTALLFPLLIIPAYLMFSLAELLLSPVGLSAITLLADKNKVSTMMGIFFVSLGIGGFLSGKLASLTSIPTGETNIAVLKSLYAAAFTQQLGILFIAAIGCLVLFAVIKFLLTRVNLSD</sequence>
<dbReference type="NCBIfam" id="TIGR00924">
    <property type="entry name" value="yjdL_sub1_fam"/>
    <property type="match status" value="1"/>
</dbReference>
<evidence type="ECO:0000256" key="3">
    <source>
        <dbReference type="ARBA" id="ARBA00022475"/>
    </source>
</evidence>
<feature type="transmembrane region" description="Helical" evidence="8">
    <location>
        <begin position="368"/>
        <end position="399"/>
    </location>
</feature>
<feature type="transmembrane region" description="Helical" evidence="8">
    <location>
        <begin position="79"/>
        <end position="97"/>
    </location>
</feature>
<evidence type="ECO:0000256" key="1">
    <source>
        <dbReference type="ARBA" id="ARBA00004651"/>
    </source>
</evidence>
<feature type="transmembrane region" description="Helical" evidence="8">
    <location>
        <begin position="411"/>
        <end position="434"/>
    </location>
</feature>
<feature type="transmembrane region" description="Helical" evidence="8">
    <location>
        <begin position="304"/>
        <end position="322"/>
    </location>
</feature>
<dbReference type="CDD" id="cd17346">
    <property type="entry name" value="MFS_DtpA_like"/>
    <property type="match status" value="1"/>
</dbReference>
<dbReference type="Pfam" id="PF00854">
    <property type="entry name" value="PTR2"/>
    <property type="match status" value="1"/>
</dbReference>
<evidence type="ECO:0000259" key="9">
    <source>
        <dbReference type="PROSITE" id="PS50850"/>
    </source>
</evidence>
<feature type="transmembrane region" description="Helical" evidence="8">
    <location>
        <begin position="49"/>
        <end position="70"/>
    </location>
</feature>